<sequence length="135" mass="15261">MIVLLLVITLLISLTISFAVMKAFTKPLDAILSRIIADSISVAWLKYLKFAILVVGVSSGVRVHGLEKYISPSRWDKDAKVVEFTVERWVLELYQTAIETLQGIAWMLLVFFMFALVAYVIVRIAETRLGEQAKK</sequence>
<keyword evidence="3" id="KW-1185">Reference proteome</keyword>
<feature type="transmembrane region" description="Helical" evidence="1">
    <location>
        <begin position="104"/>
        <end position="125"/>
    </location>
</feature>
<dbReference type="STRING" id="204773.HEAR3304"/>
<reference evidence="2 3" key="1">
    <citation type="journal article" date="2007" name="PLoS Genet.">
        <title>A tale of two oxidation states: bacterial colonization of arsenic-rich environments.</title>
        <authorList>
            <person name="Muller D."/>
            <person name="Medigue C."/>
            <person name="Koechler S."/>
            <person name="Barbe V."/>
            <person name="Barakat M."/>
            <person name="Talla E."/>
            <person name="Bonnefoy V."/>
            <person name="Krin E."/>
            <person name="Arsene-Ploetze F."/>
            <person name="Carapito C."/>
            <person name="Chandler M."/>
            <person name="Cournoyer B."/>
            <person name="Cruveiller S."/>
            <person name="Dossat C."/>
            <person name="Duval S."/>
            <person name="Heymann M."/>
            <person name="Leize E."/>
            <person name="Lieutaud A."/>
            <person name="Lievremont D."/>
            <person name="Makita Y."/>
            <person name="Mangenot S."/>
            <person name="Nitschke W."/>
            <person name="Ortet P."/>
            <person name="Perdrial N."/>
            <person name="Schoepp B."/>
            <person name="Siguier N."/>
            <person name="Simeonova D.D."/>
            <person name="Rouy Z."/>
            <person name="Segurens B."/>
            <person name="Turlin E."/>
            <person name="Vallenet D."/>
            <person name="Van Dorsselaer A."/>
            <person name="Weiss S."/>
            <person name="Weissenbach J."/>
            <person name="Lett M.C."/>
            <person name="Danchin A."/>
            <person name="Bertin P.N."/>
        </authorList>
    </citation>
    <scope>NUCLEOTIDE SEQUENCE [LARGE SCALE GENOMIC DNA]</scope>
    <source>
        <strain evidence="3">ULPAs1</strain>
    </source>
</reference>
<keyword evidence="1" id="KW-0472">Membrane</keyword>
<evidence type="ECO:0000313" key="2">
    <source>
        <dbReference type="EMBL" id="CAL63410.1"/>
    </source>
</evidence>
<protein>
    <submittedName>
        <fullName evidence="2">Uncharacterized protein</fullName>
    </submittedName>
</protein>
<organism evidence="2 3">
    <name type="scientific">Herminiimonas arsenicoxydans</name>
    <dbReference type="NCBI Taxonomy" id="204773"/>
    <lineage>
        <taxon>Bacteria</taxon>
        <taxon>Pseudomonadati</taxon>
        <taxon>Pseudomonadota</taxon>
        <taxon>Betaproteobacteria</taxon>
        <taxon>Burkholderiales</taxon>
        <taxon>Oxalobacteraceae</taxon>
        <taxon>Herminiimonas</taxon>
    </lineage>
</organism>
<dbReference type="KEGG" id="har:HEAR3304"/>
<evidence type="ECO:0000256" key="1">
    <source>
        <dbReference type="SAM" id="Phobius"/>
    </source>
</evidence>
<dbReference type="OrthoDB" id="2111593at2"/>
<dbReference type="eggNOG" id="ENOG5032UJ6">
    <property type="taxonomic scope" value="Bacteria"/>
</dbReference>
<dbReference type="HOGENOM" id="CLU_1926134_0_0_4"/>
<keyword evidence="1" id="KW-0812">Transmembrane</keyword>
<dbReference type="Proteomes" id="UP000006697">
    <property type="component" value="Chromosome"/>
</dbReference>
<evidence type="ECO:0000313" key="3">
    <source>
        <dbReference type="Proteomes" id="UP000006697"/>
    </source>
</evidence>
<proteinExistence type="predicted"/>
<gene>
    <name evidence="2" type="ordered locus">HEAR3304</name>
</gene>
<dbReference type="EMBL" id="CU207211">
    <property type="protein sequence ID" value="CAL63410.1"/>
    <property type="molecule type" value="Genomic_DNA"/>
</dbReference>
<keyword evidence="1" id="KW-1133">Transmembrane helix</keyword>
<name>A4GA73_HERAR</name>
<dbReference type="AlphaFoldDB" id="A4GA73"/>
<accession>A4GA73</accession>